<accession>A0AA41UKY5</accession>
<dbReference type="InterPro" id="IPR025893">
    <property type="entry name" value="Tocopherol_cyclase"/>
</dbReference>
<dbReference type="Proteomes" id="UP001165341">
    <property type="component" value="Unassembled WGS sequence"/>
</dbReference>
<dbReference type="GO" id="GO:0009976">
    <property type="term" value="F:tocopherol cyclase activity"/>
    <property type="evidence" value="ECO:0007669"/>
    <property type="project" value="InterPro"/>
</dbReference>
<organism evidence="1 2">
    <name type="scientific">Cryobacterium zhongshanensis</name>
    <dbReference type="NCBI Taxonomy" id="2928153"/>
    <lineage>
        <taxon>Bacteria</taxon>
        <taxon>Bacillati</taxon>
        <taxon>Actinomycetota</taxon>
        <taxon>Actinomycetes</taxon>
        <taxon>Micrococcales</taxon>
        <taxon>Microbacteriaceae</taxon>
        <taxon>Cryobacterium</taxon>
    </lineage>
</organism>
<reference evidence="1" key="1">
    <citation type="submission" date="2022-03" db="EMBL/GenBank/DDBJ databases">
        <title>Cryobacterium sp. nov. strain ZS14-85, isolated from Antarctic soil.</title>
        <authorList>
            <person name="Li J."/>
            <person name="Niu G."/>
        </authorList>
    </citation>
    <scope>NUCLEOTIDE SEQUENCE</scope>
    <source>
        <strain evidence="1">ZS14-85</strain>
    </source>
</reference>
<evidence type="ECO:0000313" key="1">
    <source>
        <dbReference type="EMBL" id="MCI4658386.1"/>
    </source>
</evidence>
<comment type="caution">
    <text evidence="1">The sequence shown here is derived from an EMBL/GenBank/DDBJ whole genome shotgun (WGS) entry which is preliminary data.</text>
</comment>
<dbReference type="RefSeq" id="WP_243012106.1">
    <property type="nucleotide sequence ID" value="NZ_JALGAR010000002.1"/>
</dbReference>
<keyword evidence="2" id="KW-1185">Reference proteome</keyword>
<evidence type="ECO:0000313" key="2">
    <source>
        <dbReference type="Proteomes" id="UP001165341"/>
    </source>
</evidence>
<protein>
    <recommendedName>
        <fullName evidence="3">Tocopherol cyclase</fullName>
    </recommendedName>
</protein>
<dbReference type="Pfam" id="PF14249">
    <property type="entry name" value="Tocopherol_cycl"/>
    <property type="match status" value="1"/>
</dbReference>
<gene>
    <name evidence="1" type="ORF">MQH31_11260</name>
</gene>
<dbReference type="EMBL" id="JALGAR010000002">
    <property type="protein sequence ID" value="MCI4658386.1"/>
    <property type="molecule type" value="Genomic_DNA"/>
</dbReference>
<proteinExistence type="predicted"/>
<dbReference type="AlphaFoldDB" id="A0AA41UKY5"/>
<evidence type="ECO:0008006" key="3">
    <source>
        <dbReference type="Google" id="ProtNLM"/>
    </source>
</evidence>
<sequence length="371" mass="41549">MNRSDLARDRYMLTGRLARRGYDWWWQSFTGHHAVTGEERVFFVEYFVINPAVSPDVATFGQPPVNEIPSYVMLKAGSWGAGGRGKQLHAFFPVSEARISSDPLSVEVGTARLTETHAAGDVSVTADAAAQHPEYMSDSGRMSWDLVIDKRLALNVGYGASAFFRWLNAFTMFWHAEGMKTLYRGTVTIDGETYLVTPETSYGYADKNWGSDFTNPWVWLASSNLTRRSTGEQLLDSAIDIGGGRPQVFGVPIGRRLIVGFHHDGIDYDFNFSRFWTRSTTAFDCSETDTEIVWHVTAENPSHALTVDVRCAKDEMLLVNYEAPDGVKRHTRLWNGGTGTGRIRLYAKTRGTRTLIDDIDMRSTGCEYGAY</sequence>
<name>A0AA41UKY5_9MICO</name>
<dbReference type="SUPFAM" id="SSF159245">
    <property type="entry name" value="AttH-like"/>
    <property type="match status" value="1"/>
</dbReference>